<reference evidence="2" key="1">
    <citation type="journal article" date="2020" name="Stud. Mycol.">
        <title>101 Dothideomycetes genomes: a test case for predicting lifestyles and emergence of pathogens.</title>
        <authorList>
            <person name="Haridas S."/>
            <person name="Albert R."/>
            <person name="Binder M."/>
            <person name="Bloem J."/>
            <person name="Labutti K."/>
            <person name="Salamov A."/>
            <person name="Andreopoulos B."/>
            <person name="Baker S."/>
            <person name="Barry K."/>
            <person name="Bills G."/>
            <person name="Bluhm B."/>
            <person name="Cannon C."/>
            <person name="Castanera R."/>
            <person name="Culley D."/>
            <person name="Daum C."/>
            <person name="Ezra D."/>
            <person name="Gonzalez J."/>
            <person name="Henrissat B."/>
            <person name="Kuo A."/>
            <person name="Liang C."/>
            <person name="Lipzen A."/>
            <person name="Lutzoni F."/>
            <person name="Magnuson J."/>
            <person name="Mondo S."/>
            <person name="Nolan M."/>
            <person name="Ohm R."/>
            <person name="Pangilinan J."/>
            <person name="Park H.-J."/>
            <person name="Ramirez L."/>
            <person name="Alfaro M."/>
            <person name="Sun H."/>
            <person name="Tritt A."/>
            <person name="Yoshinaga Y."/>
            <person name="Zwiers L.-H."/>
            <person name="Turgeon B."/>
            <person name="Goodwin S."/>
            <person name="Spatafora J."/>
            <person name="Crous P."/>
            <person name="Grigoriev I."/>
        </authorList>
    </citation>
    <scope>NUCLEOTIDE SEQUENCE</scope>
    <source>
        <strain evidence="2">CBS 113979</strain>
    </source>
</reference>
<feature type="non-terminal residue" evidence="2">
    <location>
        <position position="120"/>
    </location>
</feature>
<organism evidence="2 3">
    <name type="scientific">Aulographum hederae CBS 113979</name>
    <dbReference type="NCBI Taxonomy" id="1176131"/>
    <lineage>
        <taxon>Eukaryota</taxon>
        <taxon>Fungi</taxon>
        <taxon>Dikarya</taxon>
        <taxon>Ascomycota</taxon>
        <taxon>Pezizomycotina</taxon>
        <taxon>Dothideomycetes</taxon>
        <taxon>Pleosporomycetidae</taxon>
        <taxon>Aulographales</taxon>
        <taxon>Aulographaceae</taxon>
    </lineage>
</organism>
<feature type="region of interest" description="Disordered" evidence="1">
    <location>
        <begin position="46"/>
        <end position="71"/>
    </location>
</feature>
<accession>A0A6G1GXF5</accession>
<evidence type="ECO:0008006" key="4">
    <source>
        <dbReference type="Google" id="ProtNLM"/>
    </source>
</evidence>
<dbReference type="EMBL" id="ML977161">
    <property type="protein sequence ID" value="KAF1985641.1"/>
    <property type="molecule type" value="Genomic_DNA"/>
</dbReference>
<protein>
    <recommendedName>
        <fullName evidence="4">HAT C-terminal dimerisation domain-containing protein</fullName>
    </recommendedName>
</protein>
<dbReference type="Proteomes" id="UP000800041">
    <property type="component" value="Unassembled WGS sequence"/>
</dbReference>
<evidence type="ECO:0000313" key="3">
    <source>
        <dbReference type="Proteomes" id="UP000800041"/>
    </source>
</evidence>
<proteinExistence type="predicted"/>
<keyword evidence="3" id="KW-1185">Reference proteome</keyword>
<name>A0A6G1GXF5_9PEZI</name>
<dbReference type="AlphaFoldDB" id="A0A6G1GXF5"/>
<evidence type="ECO:0000256" key="1">
    <source>
        <dbReference type="SAM" id="MobiDB-lite"/>
    </source>
</evidence>
<sequence length="120" mass="14012">MWQYYKQLDLGLHRNQPVFASQQPLRQDFLGSFFTDEAELHSVISDDDDEKIGSSARRGCHEGRGSGWDEMDEFQQSSDRSLCFVEDPIQFWIENKFRWPHVSRIALEIYGIPPSEADNE</sequence>
<dbReference type="OrthoDB" id="4969634at2759"/>
<evidence type="ECO:0000313" key="2">
    <source>
        <dbReference type="EMBL" id="KAF1985641.1"/>
    </source>
</evidence>
<gene>
    <name evidence="2" type="ORF">K402DRAFT_394628</name>
</gene>